<dbReference type="InterPro" id="IPR001789">
    <property type="entry name" value="Sig_transdc_resp-reg_receiver"/>
</dbReference>
<dbReference type="GO" id="GO:0000160">
    <property type="term" value="P:phosphorelay signal transduction system"/>
    <property type="evidence" value="ECO:0007669"/>
    <property type="project" value="UniProtKB-KW"/>
</dbReference>
<protein>
    <submittedName>
        <fullName evidence="5">Response regulator</fullName>
    </submittedName>
</protein>
<evidence type="ECO:0000313" key="6">
    <source>
        <dbReference type="Proteomes" id="UP000297839"/>
    </source>
</evidence>
<keyword evidence="1 3" id="KW-0597">Phosphoprotein</keyword>
<dbReference type="SMART" id="SM00448">
    <property type="entry name" value="REC"/>
    <property type="match status" value="1"/>
</dbReference>
<feature type="domain" description="Response regulatory" evidence="4">
    <location>
        <begin position="58"/>
        <end position="174"/>
    </location>
</feature>
<evidence type="ECO:0000256" key="3">
    <source>
        <dbReference type="PROSITE-ProRule" id="PRU00169"/>
    </source>
</evidence>
<dbReference type="Proteomes" id="UP000297839">
    <property type="component" value="Unassembled WGS sequence"/>
</dbReference>
<dbReference type="InterPro" id="IPR011006">
    <property type="entry name" value="CheY-like_superfamily"/>
</dbReference>
<evidence type="ECO:0000313" key="5">
    <source>
        <dbReference type="EMBL" id="TFZ08108.1"/>
    </source>
</evidence>
<keyword evidence="6" id="KW-1185">Reference proteome</keyword>
<evidence type="ECO:0000256" key="1">
    <source>
        <dbReference type="ARBA" id="ARBA00022553"/>
    </source>
</evidence>
<sequence>MAERRAGCRATVGPASQGFTLPAAPDELAGVASCRPFPMYMSTESLSPASAGSDDGRRVLVVEDNPDGLETLVALLEMLGYEAAGAKDGREAVDKAAEFRPAVVLLDLGLPVMDGYEVARTLRADPRHEGVFIAALTGWGAEGDRRRTAEAGFDAHLTKPVELGALEAVLARSGETASR</sequence>
<feature type="modified residue" description="4-aspartylphosphate" evidence="3">
    <location>
        <position position="107"/>
    </location>
</feature>
<name>A0A4Z0CCC5_9BURK</name>
<dbReference type="PANTHER" id="PTHR45339">
    <property type="entry name" value="HYBRID SIGNAL TRANSDUCTION HISTIDINE KINASE J"/>
    <property type="match status" value="1"/>
</dbReference>
<dbReference type="AlphaFoldDB" id="A0A4Z0CCC5"/>
<dbReference type="PANTHER" id="PTHR45339:SF1">
    <property type="entry name" value="HYBRID SIGNAL TRANSDUCTION HISTIDINE KINASE J"/>
    <property type="match status" value="1"/>
</dbReference>
<reference evidence="5 6" key="1">
    <citation type="submission" date="2019-03" db="EMBL/GenBank/DDBJ databases">
        <title>Ramlibacter sp. 18x22-1, whole genome shotgun sequence.</title>
        <authorList>
            <person name="Zhang X."/>
            <person name="Feng G."/>
            <person name="Zhu H."/>
        </authorList>
    </citation>
    <scope>NUCLEOTIDE SEQUENCE [LARGE SCALE GENOMIC DNA]</scope>
    <source>
        <strain evidence="5 6">18x22-1</strain>
    </source>
</reference>
<dbReference type="PROSITE" id="PS50110">
    <property type="entry name" value="RESPONSE_REGULATORY"/>
    <property type="match status" value="1"/>
</dbReference>
<dbReference type="SUPFAM" id="SSF52172">
    <property type="entry name" value="CheY-like"/>
    <property type="match status" value="1"/>
</dbReference>
<keyword evidence="2" id="KW-0902">Two-component regulatory system</keyword>
<comment type="caution">
    <text evidence="5">The sequence shown here is derived from an EMBL/GenBank/DDBJ whole genome shotgun (WGS) entry which is preliminary data.</text>
</comment>
<evidence type="ECO:0000259" key="4">
    <source>
        <dbReference type="PROSITE" id="PS50110"/>
    </source>
</evidence>
<dbReference type="OrthoDB" id="9179585at2"/>
<accession>A0A4Z0CCC5</accession>
<proteinExistence type="predicted"/>
<dbReference type="Gene3D" id="3.40.50.2300">
    <property type="match status" value="1"/>
</dbReference>
<dbReference type="CDD" id="cd17580">
    <property type="entry name" value="REC_2_DhkD-like"/>
    <property type="match status" value="1"/>
</dbReference>
<dbReference type="EMBL" id="SMLK01000001">
    <property type="protein sequence ID" value="TFZ08108.1"/>
    <property type="molecule type" value="Genomic_DNA"/>
</dbReference>
<organism evidence="5 6">
    <name type="scientific">Ramlibacter humi</name>
    <dbReference type="NCBI Taxonomy" id="2530451"/>
    <lineage>
        <taxon>Bacteria</taxon>
        <taxon>Pseudomonadati</taxon>
        <taxon>Pseudomonadota</taxon>
        <taxon>Betaproteobacteria</taxon>
        <taxon>Burkholderiales</taxon>
        <taxon>Comamonadaceae</taxon>
        <taxon>Ramlibacter</taxon>
    </lineage>
</organism>
<evidence type="ECO:0000256" key="2">
    <source>
        <dbReference type="ARBA" id="ARBA00023012"/>
    </source>
</evidence>
<dbReference type="Pfam" id="PF00072">
    <property type="entry name" value="Response_reg"/>
    <property type="match status" value="1"/>
</dbReference>
<gene>
    <name evidence="5" type="ORF">EZ216_02785</name>
</gene>